<evidence type="ECO:0000313" key="3">
    <source>
        <dbReference type="EMBL" id="CAF4951981.1"/>
    </source>
</evidence>
<dbReference type="Pfam" id="PF16414">
    <property type="entry name" value="NPC1_N"/>
    <property type="match status" value="1"/>
</dbReference>
<comment type="caution">
    <text evidence="2">The sequence shown here is derived from an EMBL/GenBank/DDBJ whole genome shotgun (WGS) entry which is preliminary data.</text>
</comment>
<dbReference type="EMBL" id="CAJOBP010090320">
    <property type="protein sequence ID" value="CAF4945080.1"/>
    <property type="molecule type" value="Genomic_DNA"/>
</dbReference>
<dbReference type="InterPro" id="IPR032190">
    <property type="entry name" value="NPC1_N"/>
</dbReference>
<feature type="non-terminal residue" evidence="2">
    <location>
        <position position="1"/>
    </location>
</feature>
<dbReference type="AlphaFoldDB" id="A0A821XPW5"/>
<accession>A0A821XPW5</accession>
<dbReference type="EMBL" id="CAJOBP010092504">
    <property type="protein sequence ID" value="CAF4951981.1"/>
    <property type="molecule type" value="Genomic_DNA"/>
</dbReference>
<organism evidence="2 4">
    <name type="scientific">Rotaria socialis</name>
    <dbReference type="NCBI Taxonomy" id="392032"/>
    <lineage>
        <taxon>Eukaryota</taxon>
        <taxon>Metazoa</taxon>
        <taxon>Spiralia</taxon>
        <taxon>Gnathifera</taxon>
        <taxon>Rotifera</taxon>
        <taxon>Eurotatoria</taxon>
        <taxon>Bdelloidea</taxon>
        <taxon>Philodinida</taxon>
        <taxon>Philodinidae</taxon>
        <taxon>Rotaria</taxon>
    </lineage>
</organism>
<protein>
    <recommendedName>
        <fullName evidence="1">Niemann-Pick C1 N-terminal domain-containing protein</fullName>
    </recommendedName>
</protein>
<name>A0A821XPW5_9BILA</name>
<dbReference type="Proteomes" id="UP000663873">
    <property type="component" value="Unassembled WGS sequence"/>
</dbReference>
<evidence type="ECO:0000313" key="2">
    <source>
        <dbReference type="EMBL" id="CAF4945080.1"/>
    </source>
</evidence>
<evidence type="ECO:0000313" key="4">
    <source>
        <dbReference type="Proteomes" id="UP000663873"/>
    </source>
</evidence>
<feature type="domain" description="Niemann-Pick C1 N-terminal" evidence="1">
    <location>
        <begin position="6"/>
        <end position="61"/>
    </location>
</feature>
<reference evidence="2" key="1">
    <citation type="submission" date="2021-02" db="EMBL/GenBank/DDBJ databases">
        <authorList>
            <person name="Nowell W R."/>
        </authorList>
    </citation>
    <scope>NUCLEOTIDE SEQUENCE</scope>
</reference>
<proteinExistence type="predicted"/>
<keyword evidence="4" id="KW-1185">Reference proteome</keyword>
<feature type="non-terminal residue" evidence="2">
    <location>
        <position position="61"/>
    </location>
</feature>
<evidence type="ECO:0000259" key="1">
    <source>
        <dbReference type="Pfam" id="PF16414"/>
    </source>
</evidence>
<sequence length="61" mass="6862">STLHPGETTVEAINYTIADDFAERILTSCRDVLYPGGNQHSLDSMCGRPYDQCTKEAFMQY</sequence>
<gene>
    <name evidence="2" type="ORF">UJA718_LOCUS47481</name>
    <name evidence="3" type="ORF">UJA718_LOCUS47796</name>
</gene>